<evidence type="ECO:0000313" key="6">
    <source>
        <dbReference type="Proteomes" id="UP000886520"/>
    </source>
</evidence>
<dbReference type="Pfam" id="PF00011">
    <property type="entry name" value="HSP20"/>
    <property type="match status" value="1"/>
</dbReference>
<comment type="similarity">
    <text evidence="2 3">Belongs to the small heat shock protein (HSP20) family.</text>
</comment>
<dbReference type="SUPFAM" id="SSF49764">
    <property type="entry name" value="HSP20-like chaperones"/>
    <property type="match status" value="1"/>
</dbReference>
<evidence type="ECO:0000256" key="2">
    <source>
        <dbReference type="PROSITE-ProRule" id="PRU00285"/>
    </source>
</evidence>
<feature type="domain" description="SHSP" evidence="4">
    <location>
        <begin position="46"/>
        <end position="117"/>
    </location>
</feature>
<dbReference type="Gene3D" id="2.60.40.790">
    <property type="match status" value="1"/>
</dbReference>
<evidence type="ECO:0000259" key="4">
    <source>
        <dbReference type="PROSITE" id="PS01031"/>
    </source>
</evidence>
<keyword evidence="1" id="KW-0346">Stress response</keyword>
<dbReference type="Proteomes" id="UP000886520">
    <property type="component" value="Chromosome 11"/>
</dbReference>
<dbReference type="PROSITE" id="PS01031">
    <property type="entry name" value="SHSP"/>
    <property type="match status" value="1"/>
</dbReference>
<dbReference type="InterPro" id="IPR002068">
    <property type="entry name" value="A-crystallin/Hsp20_dom"/>
</dbReference>
<name>A0A9D4UTJ9_ADICA</name>
<evidence type="ECO:0000256" key="3">
    <source>
        <dbReference type="RuleBase" id="RU003616"/>
    </source>
</evidence>
<dbReference type="OrthoDB" id="5511210at2759"/>
<sequence>MALSPFFGGRSSSIWDPFSSSFWDPSNSISIWRAVPDQPEFTFAKDVQALMNTRVDWKETEDAHIITADLPGLSKDDAKVELEDRNILKISGEHRKEEIMWIPTTYKPSSTMEFFSW</sequence>
<dbReference type="AlphaFoldDB" id="A0A9D4UTJ9"/>
<reference evidence="5" key="1">
    <citation type="submission" date="2021-01" db="EMBL/GenBank/DDBJ databases">
        <title>Adiantum capillus-veneris genome.</title>
        <authorList>
            <person name="Fang Y."/>
            <person name="Liao Q."/>
        </authorList>
    </citation>
    <scope>NUCLEOTIDE SEQUENCE</scope>
    <source>
        <strain evidence="5">H3</strain>
        <tissue evidence="5">Leaf</tissue>
    </source>
</reference>
<dbReference type="PANTHER" id="PTHR11527">
    <property type="entry name" value="HEAT-SHOCK PROTEIN 20 FAMILY MEMBER"/>
    <property type="match status" value="1"/>
</dbReference>
<dbReference type="EMBL" id="JABFUD020000011">
    <property type="protein sequence ID" value="KAI5073227.1"/>
    <property type="molecule type" value="Genomic_DNA"/>
</dbReference>
<comment type="caution">
    <text evidence="5">The sequence shown here is derived from an EMBL/GenBank/DDBJ whole genome shotgun (WGS) entry which is preliminary data.</text>
</comment>
<organism evidence="5 6">
    <name type="scientific">Adiantum capillus-veneris</name>
    <name type="common">Maidenhair fern</name>
    <dbReference type="NCBI Taxonomy" id="13818"/>
    <lineage>
        <taxon>Eukaryota</taxon>
        <taxon>Viridiplantae</taxon>
        <taxon>Streptophyta</taxon>
        <taxon>Embryophyta</taxon>
        <taxon>Tracheophyta</taxon>
        <taxon>Polypodiopsida</taxon>
        <taxon>Polypodiidae</taxon>
        <taxon>Polypodiales</taxon>
        <taxon>Pteridineae</taxon>
        <taxon>Pteridaceae</taxon>
        <taxon>Vittarioideae</taxon>
        <taxon>Adiantum</taxon>
    </lineage>
</organism>
<keyword evidence="6" id="KW-1185">Reference proteome</keyword>
<proteinExistence type="inferred from homology"/>
<evidence type="ECO:0000313" key="5">
    <source>
        <dbReference type="EMBL" id="KAI5073227.1"/>
    </source>
</evidence>
<dbReference type="InterPro" id="IPR008978">
    <property type="entry name" value="HSP20-like_chaperone"/>
</dbReference>
<evidence type="ECO:0000256" key="1">
    <source>
        <dbReference type="ARBA" id="ARBA00023016"/>
    </source>
</evidence>
<gene>
    <name evidence="5" type="ORF">GOP47_0011240</name>
</gene>
<dbReference type="InterPro" id="IPR031107">
    <property type="entry name" value="Small_HSP"/>
</dbReference>
<accession>A0A9D4UTJ9</accession>
<protein>
    <recommendedName>
        <fullName evidence="4">SHSP domain-containing protein</fullName>
    </recommendedName>
</protein>